<dbReference type="GO" id="GO:0008270">
    <property type="term" value="F:zinc ion binding"/>
    <property type="evidence" value="ECO:0007669"/>
    <property type="project" value="UniProtKB-KW"/>
</dbReference>
<feature type="compositionally biased region" description="Low complexity" evidence="2">
    <location>
        <begin position="566"/>
        <end position="579"/>
    </location>
</feature>
<gene>
    <name evidence="4" type="ORF">HDU87_006357</name>
</gene>
<dbReference type="Gene3D" id="3.30.160.60">
    <property type="entry name" value="Classic Zinc Finger"/>
    <property type="match status" value="1"/>
</dbReference>
<keyword evidence="1" id="KW-0863">Zinc-finger</keyword>
<feature type="region of interest" description="Disordered" evidence="2">
    <location>
        <begin position="527"/>
        <end position="598"/>
    </location>
</feature>
<sequence>MPMQRPSPMPLAPAPDASPYYPDPTTDATLGLLRHTPTNRLVLTCPAAFAVRSRLSRHVNGKNPVAWTAASTGASSSLSLANTAAAGADGGGSARVAPRACEYCYTDDNGQMAGSLGLWEDAGGWAEIETVCAKSEAESGDGDSKTPSSIKKAVVGKRKPFSFERVMYVCSWPACGRSFGKRGELQDHVVGLHGIAIPVAGERRSAKLGARFGMVPVREPFLQEWQRRQQMQSYGSGGGRGSGTGSASSKKQPKGVQTPGPRPLPGIFDIGSLRDRPVGKPLEVGQRFRAAVNDALATKLDKGFVVATGVVGSALQQAAERAALLPSLQKRVDEFIATISTTALEGAWAEVLEMWDRCKSEKENHAVAAKSVSSEVSPLSPSTPKAAAPTAELSPNSKLRLHARSLAAGTRPTPAVTAHEIDPLQVPYVTLSELLDRIGPLDDLVAGDKDETGSEYGNSATTASPVLLMREAVERWSGEYVAPLCLSFIATVRQTEATRLGIEATALEPVRAAGAQNGTAIPSVLKRKAGAHESGGKSKPPAAKRRTHVALGKENVDPLATPQRKSAGMGSLLALSSPSTPNDWAPSPLPRAARRSRASAETVHLVIAAAAKERERAAAAASVDAVKQQKQEGMTRRRAAAAAAAAAAATPAGHQQAQSQSQSRVTPAPKRQLQLPFTPTSNPRGGNHHNNAVGGSTPAGSGSGSTSHAVYAMFRTPAAAANKNNASPTTTTTTNLAACETPLPVSPRRPFAGVGNGTGMWLPTPDPATPMKQHAGLNKMLGGGDAFDDEEETLAATLTVQRAARGPGFFLGGKF</sequence>
<keyword evidence="5" id="KW-1185">Reference proteome</keyword>
<evidence type="ECO:0000256" key="1">
    <source>
        <dbReference type="PROSITE-ProRule" id="PRU00042"/>
    </source>
</evidence>
<feature type="compositionally biased region" description="Pro residues" evidence="2">
    <location>
        <begin position="1"/>
        <end position="13"/>
    </location>
</feature>
<dbReference type="PROSITE" id="PS00028">
    <property type="entry name" value="ZINC_FINGER_C2H2_1"/>
    <property type="match status" value="1"/>
</dbReference>
<comment type="caution">
    <text evidence="4">The sequence shown here is derived from an EMBL/GenBank/DDBJ whole genome shotgun (WGS) entry which is preliminary data.</text>
</comment>
<evidence type="ECO:0000259" key="3">
    <source>
        <dbReference type="PROSITE" id="PS50157"/>
    </source>
</evidence>
<evidence type="ECO:0000313" key="5">
    <source>
        <dbReference type="Proteomes" id="UP001212152"/>
    </source>
</evidence>
<feature type="compositionally biased region" description="Polar residues" evidence="2">
    <location>
        <begin position="675"/>
        <end position="690"/>
    </location>
</feature>
<dbReference type="SMART" id="SM00355">
    <property type="entry name" value="ZnF_C2H2"/>
    <property type="match status" value="1"/>
</dbReference>
<keyword evidence="1" id="KW-0479">Metal-binding</keyword>
<feature type="compositionally biased region" description="Low complexity" evidence="2">
    <location>
        <begin position="14"/>
        <end position="23"/>
    </location>
</feature>
<feature type="region of interest" description="Disordered" evidence="2">
    <location>
        <begin position="369"/>
        <end position="394"/>
    </location>
</feature>
<dbReference type="AlphaFoldDB" id="A0AAD5XKH7"/>
<dbReference type="PROSITE" id="PS50157">
    <property type="entry name" value="ZINC_FINGER_C2H2_2"/>
    <property type="match status" value="1"/>
</dbReference>
<feature type="region of interest" description="Disordered" evidence="2">
    <location>
        <begin position="629"/>
        <end position="707"/>
    </location>
</feature>
<feature type="compositionally biased region" description="Gly residues" evidence="2">
    <location>
        <begin position="235"/>
        <end position="244"/>
    </location>
</feature>
<proteinExistence type="predicted"/>
<name>A0AAD5XKH7_9FUNG</name>
<feature type="compositionally biased region" description="Low complexity" evidence="2">
    <location>
        <begin position="640"/>
        <end position="663"/>
    </location>
</feature>
<reference evidence="4" key="1">
    <citation type="submission" date="2020-05" db="EMBL/GenBank/DDBJ databases">
        <title>Phylogenomic resolution of chytrid fungi.</title>
        <authorList>
            <person name="Stajich J.E."/>
            <person name="Amses K."/>
            <person name="Simmons R."/>
            <person name="Seto K."/>
            <person name="Myers J."/>
            <person name="Bonds A."/>
            <person name="Quandt C.A."/>
            <person name="Barry K."/>
            <person name="Liu P."/>
            <person name="Grigoriev I."/>
            <person name="Longcore J.E."/>
            <person name="James T.Y."/>
        </authorList>
    </citation>
    <scope>NUCLEOTIDE SEQUENCE</scope>
    <source>
        <strain evidence="4">JEL0379</strain>
    </source>
</reference>
<feature type="region of interest" description="Disordered" evidence="2">
    <location>
        <begin position="227"/>
        <end position="273"/>
    </location>
</feature>
<dbReference type="EMBL" id="JADGJQ010000054">
    <property type="protein sequence ID" value="KAJ3175275.1"/>
    <property type="molecule type" value="Genomic_DNA"/>
</dbReference>
<protein>
    <recommendedName>
        <fullName evidence="3">C2H2-type domain-containing protein</fullName>
    </recommendedName>
</protein>
<feature type="compositionally biased region" description="Low complexity" evidence="2">
    <location>
        <begin position="369"/>
        <end position="391"/>
    </location>
</feature>
<feature type="compositionally biased region" description="Low complexity" evidence="2">
    <location>
        <begin position="694"/>
        <end position="707"/>
    </location>
</feature>
<evidence type="ECO:0000256" key="2">
    <source>
        <dbReference type="SAM" id="MobiDB-lite"/>
    </source>
</evidence>
<feature type="region of interest" description="Disordered" evidence="2">
    <location>
        <begin position="1"/>
        <end position="23"/>
    </location>
</feature>
<dbReference type="Proteomes" id="UP001212152">
    <property type="component" value="Unassembled WGS sequence"/>
</dbReference>
<dbReference type="InterPro" id="IPR013087">
    <property type="entry name" value="Znf_C2H2_type"/>
</dbReference>
<organism evidence="4 5">
    <name type="scientific">Geranomyces variabilis</name>
    <dbReference type="NCBI Taxonomy" id="109894"/>
    <lineage>
        <taxon>Eukaryota</taxon>
        <taxon>Fungi</taxon>
        <taxon>Fungi incertae sedis</taxon>
        <taxon>Chytridiomycota</taxon>
        <taxon>Chytridiomycota incertae sedis</taxon>
        <taxon>Chytridiomycetes</taxon>
        <taxon>Spizellomycetales</taxon>
        <taxon>Powellomycetaceae</taxon>
        <taxon>Geranomyces</taxon>
    </lineage>
</organism>
<evidence type="ECO:0000313" key="4">
    <source>
        <dbReference type="EMBL" id="KAJ3175275.1"/>
    </source>
</evidence>
<keyword evidence="1" id="KW-0862">Zinc</keyword>
<accession>A0AAD5XKH7</accession>
<feature type="domain" description="C2H2-type" evidence="3">
    <location>
        <begin position="168"/>
        <end position="198"/>
    </location>
</feature>